<accession>A3ZYA8</accession>
<name>A3ZYA8_9BACT</name>
<dbReference type="PANTHER" id="PTHR40940:SF2">
    <property type="entry name" value="BATD"/>
    <property type="match status" value="1"/>
</dbReference>
<organism evidence="4 5">
    <name type="scientific">Blastopirellula marina DSM 3645</name>
    <dbReference type="NCBI Taxonomy" id="314230"/>
    <lineage>
        <taxon>Bacteria</taxon>
        <taxon>Pseudomonadati</taxon>
        <taxon>Planctomycetota</taxon>
        <taxon>Planctomycetia</taxon>
        <taxon>Pirellulales</taxon>
        <taxon>Pirellulaceae</taxon>
        <taxon>Blastopirellula</taxon>
    </lineage>
</organism>
<protein>
    <submittedName>
        <fullName evidence="4">Probable BatD</fullName>
    </submittedName>
</protein>
<dbReference type="PROSITE" id="PS50005">
    <property type="entry name" value="TPR"/>
    <property type="match status" value="1"/>
</dbReference>
<proteinExistence type="predicted"/>
<keyword evidence="3" id="KW-0732">Signal</keyword>
<dbReference type="InterPro" id="IPR019734">
    <property type="entry name" value="TPR_rpt"/>
</dbReference>
<keyword evidence="2" id="KW-1133">Transmembrane helix</keyword>
<dbReference type="STRING" id="314230.DSM3645_26914"/>
<dbReference type="PANTHER" id="PTHR40940">
    <property type="entry name" value="PROTEIN BATD-RELATED"/>
    <property type="match status" value="1"/>
</dbReference>
<dbReference type="AlphaFoldDB" id="A3ZYA8"/>
<feature type="transmembrane region" description="Helical" evidence="2">
    <location>
        <begin position="854"/>
        <end position="875"/>
    </location>
</feature>
<feature type="signal peptide" evidence="3">
    <location>
        <begin position="1"/>
        <end position="28"/>
    </location>
</feature>
<feature type="transmembrane region" description="Helical" evidence="2">
    <location>
        <begin position="818"/>
        <end position="842"/>
    </location>
</feature>
<feature type="repeat" description="TPR" evidence="1">
    <location>
        <begin position="739"/>
        <end position="772"/>
    </location>
</feature>
<evidence type="ECO:0000256" key="1">
    <source>
        <dbReference type="PROSITE-ProRule" id="PRU00339"/>
    </source>
</evidence>
<evidence type="ECO:0000313" key="5">
    <source>
        <dbReference type="Proteomes" id="UP000004358"/>
    </source>
</evidence>
<dbReference type="OrthoDB" id="226310at2"/>
<dbReference type="InterPro" id="IPR025738">
    <property type="entry name" value="BatD"/>
</dbReference>
<comment type="caution">
    <text evidence="4">The sequence shown here is derived from an EMBL/GenBank/DDBJ whole genome shotgun (WGS) entry which is preliminary data.</text>
</comment>
<reference evidence="4 5" key="1">
    <citation type="submission" date="2006-02" db="EMBL/GenBank/DDBJ databases">
        <authorList>
            <person name="Amann R."/>
            <person name="Ferriera S."/>
            <person name="Johnson J."/>
            <person name="Kravitz S."/>
            <person name="Halpern A."/>
            <person name="Remington K."/>
            <person name="Beeson K."/>
            <person name="Tran B."/>
            <person name="Rogers Y.-H."/>
            <person name="Friedman R."/>
            <person name="Venter J.C."/>
        </authorList>
    </citation>
    <scope>NUCLEOTIDE SEQUENCE [LARGE SCALE GENOMIC DNA]</scope>
    <source>
        <strain evidence="4 5">DSM 3645</strain>
    </source>
</reference>
<dbReference type="SUPFAM" id="SSF48452">
    <property type="entry name" value="TPR-like"/>
    <property type="match status" value="1"/>
</dbReference>
<feature type="chain" id="PRO_5002665421" evidence="3">
    <location>
        <begin position="29"/>
        <end position="953"/>
    </location>
</feature>
<dbReference type="SMART" id="SM00028">
    <property type="entry name" value="TPR"/>
    <property type="match status" value="1"/>
</dbReference>
<gene>
    <name evidence="4" type="ORF">DSM3645_26914</name>
</gene>
<evidence type="ECO:0000256" key="3">
    <source>
        <dbReference type="SAM" id="SignalP"/>
    </source>
</evidence>
<dbReference type="Pfam" id="PF13584">
    <property type="entry name" value="BatD"/>
    <property type="match status" value="2"/>
</dbReference>
<evidence type="ECO:0000313" key="4">
    <source>
        <dbReference type="EMBL" id="EAQ78584.1"/>
    </source>
</evidence>
<keyword evidence="2" id="KW-0812">Transmembrane</keyword>
<dbReference type="eggNOG" id="COG0457">
    <property type="taxonomic scope" value="Bacteria"/>
</dbReference>
<dbReference type="InterPro" id="IPR011990">
    <property type="entry name" value="TPR-like_helical_dom_sf"/>
</dbReference>
<evidence type="ECO:0000256" key="2">
    <source>
        <dbReference type="SAM" id="Phobius"/>
    </source>
</evidence>
<dbReference type="Proteomes" id="UP000004358">
    <property type="component" value="Unassembled WGS sequence"/>
</dbReference>
<dbReference type="HOGENOM" id="CLU_301456_0_0_0"/>
<keyword evidence="2" id="KW-0472">Membrane</keyword>
<sequence length="953" mass="103293">MRIKQSYQPAMLAFAVIFLCGVASIAQAGDVAARLSSREAYVGMPITLQVSIDNVSDYEQPSLPQIDGCDIRSAGAPAQSSQITIINGRRSESRSVTLQYLITPRREGKFELPPLTIHADGRKMTTQSQRFVATKSVTGDLLFAEIAGGKKKVFVGEPLELTLKLWIKPFQDAERNITLSEGDMWNMISEQTAWGGFADRLRELAENNQRPGGQKILRDDGQGHERSYYLYEITATVYPKRAGKIDADDAQIVVNYPTALGAAQSSFRGMLGGSPFGGNSLMSRMMNDDFFASPFEDGLVVTSSRPIVADVSVDATEVAPVPQTGRPADYRGAVGRYQIVTRATPTSVEAGDPITLDIGIVGSGPMELVQAPPLNELPNLTTNFHVADQSLAGFVKDETKVFSTTVRPRKAGITEIPAIPFSFFDPETESFQTVHSEPIAIQVSESETLAMDAIVGDGRGRRLHDSDLQGNPAADLPDFTNNHAASILISQSPPSSIAWWWALILIPPGVCLAIFFMSNQREITDRLHRFRSPRKRSLSAIETAASDVAIADALTQYIAQATRTPCRTTSTALGQLRLRGMYELANELDAYFQELQRPFVTEDAAQLRLSHRQRATDLIEKLEASFRSQAKSPVLRSQRQKPNTATRVLPSTSPLIIAIALFAASANTGFTAEKTPQAEKTAADVKLSLQQQATILSEAGADYTKARDLAATDSATAKQLFETAAGRYQLLVDAGIGNSQLYLNLGNAYFQCGELGQAIANYERGRELDPANQQLLANLRFASSKVKGSAMNDDDAKFSGASISLGWLMHHVKSANDVVVEAVGLSTVVCSLVLASLAFWSLWIVRSAGVHFRVWRFAAAPLLIFLVSLGSYCLASTGLTSAGDAVIVADQLQLHAGDGNQFAEVAAIDNAQGQRVATLAQRGKWSQVRTAHGQIGWALSKDIEPIRQQHAGL</sequence>
<feature type="transmembrane region" description="Helical" evidence="2">
    <location>
        <begin position="498"/>
        <end position="517"/>
    </location>
</feature>
<dbReference type="RefSeq" id="WP_002653277.1">
    <property type="nucleotide sequence ID" value="NZ_CH672376.1"/>
</dbReference>
<dbReference type="PROSITE" id="PS50293">
    <property type="entry name" value="TPR_REGION"/>
    <property type="match status" value="1"/>
</dbReference>
<dbReference type="Gene3D" id="1.25.40.10">
    <property type="entry name" value="Tetratricopeptide repeat domain"/>
    <property type="match status" value="1"/>
</dbReference>
<keyword evidence="1" id="KW-0802">TPR repeat</keyword>
<dbReference type="EMBL" id="AANZ01000020">
    <property type="protein sequence ID" value="EAQ78584.1"/>
    <property type="molecule type" value="Genomic_DNA"/>
</dbReference>